<dbReference type="Proteomes" id="UP001434883">
    <property type="component" value="Unassembled WGS sequence"/>
</dbReference>
<dbReference type="EMBL" id="JAHRIN010052556">
    <property type="protein sequence ID" value="MEQ2210183.1"/>
    <property type="molecule type" value="Genomic_DNA"/>
</dbReference>
<gene>
    <name evidence="1" type="ORF">XENOCAPTIV_009524</name>
</gene>
<feature type="non-terminal residue" evidence="1">
    <location>
        <position position="1"/>
    </location>
</feature>
<proteinExistence type="predicted"/>
<protein>
    <submittedName>
        <fullName evidence="1">Uncharacterized protein</fullName>
    </submittedName>
</protein>
<keyword evidence="2" id="KW-1185">Reference proteome</keyword>
<accession>A0ABV0RPU6</accession>
<sequence length="58" mass="6477">PHLYDGEDSVMHDLRRVVPRDDGAHQNPLNKVARCHQDVKSVPAVLHAGLKNLQSERG</sequence>
<comment type="caution">
    <text evidence="1">The sequence shown here is derived from an EMBL/GenBank/DDBJ whole genome shotgun (WGS) entry which is preliminary data.</text>
</comment>
<reference evidence="1 2" key="1">
    <citation type="submission" date="2021-06" db="EMBL/GenBank/DDBJ databases">
        <authorList>
            <person name="Palmer J.M."/>
        </authorList>
    </citation>
    <scope>NUCLEOTIDE SEQUENCE [LARGE SCALE GENOMIC DNA]</scope>
    <source>
        <strain evidence="1 2">XC_2019</strain>
        <tissue evidence="1">Muscle</tissue>
    </source>
</reference>
<evidence type="ECO:0000313" key="2">
    <source>
        <dbReference type="Proteomes" id="UP001434883"/>
    </source>
</evidence>
<name>A0ABV0RPU6_9TELE</name>
<evidence type="ECO:0000313" key="1">
    <source>
        <dbReference type="EMBL" id="MEQ2210183.1"/>
    </source>
</evidence>
<organism evidence="1 2">
    <name type="scientific">Xenoophorus captivus</name>
    <dbReference type="NCBI Taxonomy" id="1517983"/>
    <lineage>
        <taxon>Eukaryota</taxon>
        <taxon>Metazoa</taxon>
        <taxon>Chordata</taxon>
        <taxon>Craniata</taxon>
        <taxon>Vertebrata</taxon>
        <taxon>Euteleostomi</taxon>
        <taxon>Actinopterygii</taxon>
        <taxon>Neopterygii</taxon>
        <taxon>Teleostei</taxon>
        <taxon>Neoteleostei</taxon>
        <taxon>Acanthomorphata</taxon>
        <taxon>Ovalentaria</taxon>
        <taxon>Atherinomorphae</taxon>
        <taxon>Cyprinodontiformes</taxon>
        <taxon>Goodeidae</taxon>
        <taxon>Xenoophorus</taxon>
    </lineage>
</organism>